<accession>A0AAV7J486</accession>
<keyword evidence="7" id="KW-1185">Reference proteome</keyword>
<evidence type="ECO:0000256" key="1">
    <source>
        <dbReference type="ARBA" id="ARBA00001933"/>
    </source>
</evidence>
<evidence type="ECO:0000256" key="4">
    <source>
        <dbReference type="ARBA" id="ARBA00023239"/>
    </source>
</evidence>
<dbReference type="Gene3D" id="3.40.640.10">
    <property type="entry name" value="Type I PLP-dependent aspartate aminotransferase-like (Major domain)"/>
    <property type="match status" value="2"/>
</dbReference>
<dbReference type="InterPro" id="IPR015421">
    <property type="entry name" value="PyrdxlP-dep_Trfase_major"/>
</dbReference>
<proteinExistence type="inferred from homology"/>
<evidence type="ECO:0000256" key="5">
    <source>
        <dbReference type="RuleBase" id="RU000382"/>
    </source>
</evidence>
<evidence type="ECO:0000313" key="6">
    <source>
        <dbReference type="EMBL" id="KAH0564070.1"/>
    </source>
</evidence>
<dbReference type="InterPro" id="IPR015424">
    <property type="entry name" value="PyrdxlP-dep_Trfase"/>
</dbReference>
<dbReference type="PANTHER" id="PTHR11999:SF60">
    <property type="entry name" value="3,4-DIHYDROXYPHENYLACETALDEHYDE SYNTHASE"/>
    <property type="match status" value="1"/>
</dbReference>
<dbReference type="GO" id="GO:0004058">
    <property type="term" value="F:aromatic-L-amino-acid decarboxylase activity"/>
    <property type="evidence" value="ECO:0007669"/>
    <property type="project" value="TreeGrafter"/>
</dbReference>
<dbReference type="InterPro" id="IPR010977">
    <property type="entry name" value="Aromatic_deC"/>
</dbReference>
<dbReference type="GO" id="GO:0005737">
    <property type="term" value="C:cytoplasm"/>
    <property type="evidence" value="ECO:0007669"/>
    <property type="project" value="TreeGrafter"/>
</dbReference>
<name>A0AAV7J486_COTGL</name>
<dbReference type="InterPro" id="IPR002129">
    <property type="entry name" value="PyrdxlP-dep_de-COase"/>
</dbReference>
<dbReference type="GO" id="GO:0019752">
    <property type="term" value="P:carboxylic acid metabolic process"/>
    <property type="evidence" value="ECO:0007669"/>
    <property type="project" value="InterPro"/>
</dbReference>
<comment type="similarity">
    <text evidence="2 5">Belongs to the group II decarboxylase family.</text>
</comment>
<organism evidence="6 7">
    <name type="scientific">Cotesia glomerata</name>
    <name type="common">Lepidopteran parasitic wasp</name>
    <name type="synonym">Apanteles glomeratus</name>
    <dbReference type="NCBI Taxonomy" id="32391"/>
    <lineage>
        <taxon>Eukaryota</taxon>
        <taxon>Metazoa</taxon>
        <taxon>Ecdysozoa</taxon>
        <taxon>Arthropoda</taxon>
        <taxon>Hexapoda</taxon>
        <taxon>Insecta</taxon>
        <taxon>Pterygota</taxon>
        <taxon>Neoptera</taxon>
        <taxon>Endopterygota</taxon>
        <taxon>Hymenoptera</taxon>
        <taxon>Apocrita</taxon>
        <taxon>Ichneumonoidea</taxon>
        <taxon>Braconidae</taxon>
        <taxon>Microgastrinae</taxon>
        <taxon>Cotesia</taxon>
    </lineage>
</organism>
<protein>
    <submittedName>
        <fullName evidence="6">Uncharacterized protein</fullName>
    </submittedName>
</protein>
<dbReference type="GO" id="GO:0030170">
    <property type="term" value="F:pyridoxal phosphate binding"/>
    <property type="evidence" value="ECO:0007669"/>
    <property type="project" value="InterPro"/>
</dbReference>
<dbReference type="EMBL" id="JAHXZJ010000002">
    <property type="protein sequence ID" value="KAH0564070.1"/>
    <property type="molecule type" value="Genomic_DNA"/>
</dbReference>
<dbReference type="Proteomes" id="UP000826195">
    <property type="component" value="Unassembled WGS sequence"/>
</dbReference>
<gene>
    <name evidence="6" type="ORF">KQX54_009014</name>
</gene>
<dbReference type="Gene3D" id="3.90.1150.10">
    <property type="entry name" value="Aspartate Aminotransferase, domain 1"/>
    <property type="match status" value="1"/>
</dbReference>
<reference evidence="6 7" key="1">
    <citation type="journal article" date="2021" name="J. Hered.">
        <title>A chromosome-level genome assembly of the parasitoid wasp, Cotesia glomerata (Hymenoptera: Braconidae).</title>
        <authorList>
            <person name="Pinto B.J."/>
            <person name="Weis J.J."/>
            <person name="Gamble T."/>
            <person name="Ode P.J."/>
            <person name="Paul R."/>
            <person name="Zaspel J.M."/>
        </authorList>
    </citation>
    <scope>NUCLEOTIDE SEQUENCE [LARGE SCALE GENOMIC DNA]</scope>
    <source>
        <strain evidence="6">CgM1</strain>
    </source>
</reference>
<evidence type="ECO:0000256" key="2">
    <source>
        <dbReference type="ARBA" id="ARBA00009533"/>
    </source>
</evidence>
<dbReference type="Pfam" id="PF00282">
    <property type="entry name" value="Pyridoxal_deC"/>
    <property type="match status" value="2"/>
</dbReference>
<evidence type="ECO:0000256" key="3">
    <source>
        <dbReference type="ARBA" id="ARBA00022898"/>
    </source>
</evidence>
<sequence length="174" mass="20224">MVKRIKKDNPNMNEELIKSKLVAYTSSQSNSSVEKAGFLGSMRMKLLAVDEKCSLRGATLLEAIEKDLDAWIKDTRNLLEAFCVDRVYLPCKNFGFLPDYRHWQISLGRHFRSLKFWFVLRIYGISGIQKYIRDSISLAQYFESLVKSDSRFEVITERTLGLVCFRMKGENFLT</sequence>
<dbReference type="AlphaFoldDB" id="A0AAV7J486"/>
<dbReference type="SUPFAM" id="SSF53383">
    <property type="entry name" value="PLP-dependent transferases"/>
    <property type="match status" value="1"/>
</dbReference>
<comment type="cofactor">
    <cofactor evidence="1 5">
        <name>pyridoxal 5'-phosphate</name>
        <dbReference type="ChEBI" id="CHEBI:597326"/>
    </cofactor>
</comment>
<evidence type="ECO:0000313" key="7">
    <source>
        <dbReference type="Proteomes" id="UP000826195"/>
    </source>
</evidence>
<keyword evidence="3 5" id="KW-0663">Pyridoxal phosphate</keyword>
<dbReference type="InterPro" id="IPR015422">
    <property type="entry name" value="PyrdxlP-dep_Trfase_small"/>
</dbReference>
<dbReference type="PANTHER" id="PTHR11999">
    <property type="entry name" value="GROUP II PYRIDOXAL-5-PHOSPHATE DECARBOXYLASE"/>
    <property type="match status" value="1"/>
</dbReference>
<comment type="caution">
    <text evidence="6">The sequence shown here is derived from an EMBL/GenBank/DDBJ whole genome shotgun (WGS) entry which is preliminary data.</text>
</comment>
<dbReference type="GO" id="GO:0006584">
    <property type="term" value="P:catecholamine metabolic process"/>
    <property type="evidence" value="ECO:0007669"/>
    <property type="project" value="TreeGrafter"/>
</dbReference>
<keyword evidence="4 5" id="KW-0456">Lyase</keyword>